<dbReference type="AlphaFoldDB" id="A0A2V3IY44"/>
<dbReference type="EMBL" id="NBIV01000029">
    <property type="protein sequence ID" value="PXF47064.1"/>
    <property type="molecule type" value="Genomic_DNA"/>
</dbReference>
<name>A0A2V3IY44_9FLOR</name>
<evidence type="ECO:0000313" key="3">
    <source>
        <dbReference type="EMBL" id="PXF47068.1"/>
    </source>
</evidence>
<dbReference type="EMBL" id="NBIV01000029">
    <property type="protein sequence ID" value="PXF47068.1"/>
    <property type="molecule type" value="Genomic_DNA"/>
</dbReference>
<feature type="compositionally biased region" description="Polar residues" evidence="1">
    <location>
        <begin position="392"/>
        <end position="406"/>
    </location>
</feature>
<evidence type="ECO:0000313" key="4">
    <source>
        <dbReference type="Proteomes" id="UP000247409"/>
    </source>
</evidence>
<feature type="region of interest" description="Disordered" evidence="1">
    <location>
        <begin position="113"/>
        <end position="133"/>
    </location>
</feature>
<protein>
    <submittedName>
        <fullName evidence="2">Uncharacterized protein</fullName>
    </submittedName>
</protein>
<feature type="region of interest" description="Disordered" evidence="1">
    <location>
        <begin position="568"/>
        <end position="603"/>
    </location>
</feature>
<keyword evidence="4" id="KW-1185">Reference proteome</keyword>
<proteinExistence type="predicted"/>
<comment type="caution">
    <text evidence="2">The sequence shown here is derived from an EMBL/GenBank/DDBJ whole genome shotgun (WGS) entry which is preliminary data.</text>
</comment>
<accession>A0A2V3IY44</accession>
<feature type="region of interest" description="Disordered" evidence="1">
    <location>
        <begin position="359"/>
        <end position="406"/>
    </location>
</feature>
<gene>
    <name evidence="2" type="ORF">BWQ96_03141</name>
    <name evidence="3" type="ORF">BWQ96_03145</name>
</gene>
<dbReference type="OrthoDB" id="13218at2759"/>
<feature type="compositionally biased region" description="Low complexity" evidence="1">
    <location>
        <begin position="501"/>
        <end position="513"/>
    </location>
</feature>
<evidence type="ECO:0000313" key="2">
    <source>
        <dbReference type="EMBL" id="PXF47064.1"/>
    </source>
</evidence>
<dbReference type="Proteomes" id="UP000247409">
    <property type="component" value="Unassembled WGS sequence"/>
</dbReference>
<feature type="compositionally biased region" description="Basic and acidic residues" evidence="1">
    <location>
        <begin position="571"/>
        <end position="584"/>
    </location>
</feature>
<feature type="region of interest" description="Disordered" evidence="1">
    <location>
        <begin position="495"/>
        <end position="518"/>
    </location>
</feature>
<reference evidence="2 4" key="1">
    <citation type="journal article" date="2018" name="Mol. Biol. Evol.">
        <title>Analysis of the draft genome of the red seaweed Gracilariopsis chorda provides insights into genome size evolution in Rhodophyta.</title>
        <authorList>
            <person name="Lee J."/>
            <person name="Yang E.C."/>
            <person name="Graf L."/>
            <person name="Yang J.H."/>
            <person name="Qiu H."/>
            <person name="Zel Zion U."/>
            <person name="Chan C.X."/>
            <person name="Stephens T.G."/>
            <person name="Weber A.P.M."/>
            <person name="Boo G.H."/>
            <person name="Boo S.M."/>
            <person name="Kim K.M."/>
            <person name="Shin Y."/>
            <person name="Jung M."/>
            <person name="Lee S.J."/>
            <person name="Yim H.S."/>
            <person name="Lee J.H."/>
            <person name="Bhattacharya D."/>
            <person name="Yoon H.S."/>
        </authorList>
    </citation>
    <scope>NUCLEOTIDE SEQUENCE [LARGE SCALE GENOMIC DNA]</scope>
    <source>
        <strain evidence="2 4">SKKU-2015</strain>
        <tissue evidence="2">Whole body</tissue>
    </source>
</reference>
<organism evidence="2 4">
    <name type="scientific">Gracilariopsis chorda</name>
    <dbReference type="NCBI Taxonomy" id="448386"/>
    <lineage>
        <taxon>Eukaryota</taxon>
        <taxon>Rhodophyta</taxon>
        <taxon>Florideophyceae</taxon>
        <taxon>Rhodymeniophycidae</taxon>
        <taxon>Gracilariales</taxon>
        <taxon>Gracilariaceae</taxon>
        <taxon>Gracilariopsis</taxon>
    </lineage>
</organism>
<sequence length="630" mass="66816">MDFNKAIDLDLYGRGFDGIFGDGSEFDSKRHALRKQKAMEDFKAHVKPGMHIDYDLYGRGDPRVFETTEEAAADQEPVLNTERARVRGFSARSFLVPVKILKKKVGAFVRKLSGSSARNRSDGDSRRSASVQSVTPVTVLEENLNDIAGVPVSDGEAGVPSLSPISDVRHEVEEGVLQDEDETSAPTPLNESNLVTIVESADEVTESDAEEPAYDDRVDNVPRRVRSKLPSEEKRPHVEPGMVVKVIAKLNSTSSVEFRQASSFVKKTSLLPLTPDAAHAVTVINSSTDGTESGSSETVSDAISLTQTSVASEAKESSGKSLIFDVSPSGRVERLRSLFQEEDSPSLFQYGMGSSYAATQAPRSGMGNNKELYGAPQQPAISSPRDLFSGSADHNQNSFTPNVEGLNTRSIDSKRVSGEEVADAAAVGAPLFVDQSKSRGESVSSSEETVLPLVPRGLSCDSQADLDDGGKLEEPTRRELCDVSGGTAFVQQHENKGMHASSGSVQESGSGVEPLGEDGIVENSLHTEGSQGSGTISAKSVEPWAANLEGDNAPASASVGSTNAVLTVSSGDDKESQSAIDGDRSGAVAETSSRESSGVPVGASNNRITLIDAAPLLSSNMFDEYVETDY</sequence>
<evidence type="ECO:0000256" key="1">
    <source>
        <dbReference type="SAM" id="MobiDB-lite"/>
    </source>
</evidence>